<dbReference type="FunFam" id="1.10.510.10:FF:001023">
    <property type="entry name" value="Os07g0541700 protein"/>
    <property type="match status" value="1"/>
</dbReference>
<keyword evidence="7" id="KW-0547">Nucleotide-binding</keyword>
<evidence type="ECO:0000256" key="3">
    <source>
        <dbReference type="ARBA" id="ARBA00022527"/>
    </source>
</evidence>
<evidence type="ECO:0000313" key="15">
    <source>
        <dbReference type="EMBL" id="CAK7344966.1"/>
    </source>
</evidence>
<dbReference type="Proteomes" id="UP001314170">
    <property type="component" value="Unassembled WGS sequence"/>
</dbReference>
<dbReference type="Gene3D" id="1.10.510.10">
    <property type="entry name" value="Transferase(Phosphotransferase) domain 1"/>
    <property type="match status" value="1"/>
</dbReference>
<dbReference type="PROSITE" id="PS50011">
    <property type="entry name" value="PROTEIN_KINASE_DOM"/>
    <property type="match status" value="1"/>
</dbReference>
<evidence type="ECO:0000256" key="10">
    <source>
        <dbReference type="ARBA" id="ARBA00023170"/>
    </source>
</evidence>
<keyword evidence="9" id="KW-0067">ATP-binding</keyword>
<evidence type="ECO:0000256" key="12">
    <source>
        <dbReference type="ARBA" id="ARBA00047899"/>
    </source>
</evidence>
<gene>
    <name evidence="15" type="ORF">DCAF_LOCUS18027</name>
</gene>
<dbReference type="Pfam" id="PF07714">
    <property type="entry name" value="PK_Tyr_Ser-Thr"/>
    <property type="match status" value="1"/>
</dbReference>
<evidence type="ECO:0000256" key="2">
    <source>
        <dbReference type="ARBA" id="ARBA00012513"/>
    </source>
</evidence>
<sequence>MDDNNLEGNLPKELGYLVNLTDMGQKVELSYLCLPPAYVIYCSYMTSNKFNGSIPDTYSNLVNLETFAIGGNNLSGPIPNYFGEWIKLTKLILLGNNFNGILPPKTLTLPKLRTLMISDVSNPGISLPEDKNISESLAYVDLSYNDFNVKCENIKCLGLEDVNIGGEEVTIGKDHYHNDTSTASFNRSPSEDWAYSFSGDYFWATINNSTLVRNSTCEVSSPEAKLQNNFRLAPVSLTYYGLCLRKGTYFVTPHFAETLFSKEEDNSRVGKRVFDVYIQKQNVMKDLNIKEIPGEQNEERKLRFRTTIHDGSLEIQFFWAGKGSLYNPPAINGPLVSAISVTRAVVFCFQSSQKTTSLGNRGNYSKLYFVSAAAVGLYVENGLDRRQRITRGRSGIVYKGELPGLTVAVKKLFSRSKAVDEIAREVYAKKVLDLKHENLVPLLATYSKNQLHLLIYEYMEHGSLKQALFDSNSTVDLNWENRFNICWGIAKGLKHLHEKEPQIIHRNIKSTNILLGNSERLDTKCNAKISDFGLAKFYEEESQYNIMQAGGDA</sequence>
<keyword evidence="16" id="KW-1185">Reference proteome</keyword>
<dbReference type="GO" id="GO:0016020">
    <property type="term" value="C:membrane"/>
    <property type="evidence" value="ECO:0007669"/>
    <property type="project" value="UniProtKB-SubCell"/>
</dbReference>
<evidence type="ECO:0000256" key="11">
    <source>
        <dbReference type="ARBA" id="ARBA00023180"/>
    </source>
</evidence>
<dbReference type="SUPFAM" id="SSF52058">
    <property type="entry name" value="L domain-like"/>
    <property type="match status" value="1"/>
</dbReference>
<dbReference type="SUPFAM" id="SSF56112">
    <property type="entry name" value="Protein kinase-like (PK-like)"/>
    <property type="match status" value="1"/>
</dbReference>
<dbReference type="InterPro" id="IPR021720">
    <property type="entry name" value="Malectin_dom"/>
</dbReference>
<evidence type="ECO:0000256" key="5">
    <source>
        <dbReference type="ARBA" id="ARBA00022679"/>
    </source>
</evidence>
<keyword evidence="11" id="KW-0325">Glycoprotein</keyword>
<comment type="catalytic activity">
    <reaction evidence="12">
        <text>L-threonyl-[protein] + ATP = O-phospho-L-threonyl-[protein] + ADP + H(+)</text>
        <dbReference type="Rhea" id="RHEA:46608"/>
        <dbReference type="Rhea" id="RHEA-COMP:11060"/>
        <dbReference type="Rhea" id="RHEA-COMP:11605"/>
        <dbReference type="ChEBI" id="CHEBI:15378"/>
        <dbReference type="ChEBI" id="CHEBI:30013"/>
        <dbReference type="ChEBI" id="CHEBI:30616"/>
        <dbReference type="ChEBI" id="CHEBI:61977"/>
        <dbReference type="ChEBI" id="CHEBI:456216"/>
        <dbReference type="EC" id="2.7.11.1"/>
    </reaction>
</comment>
<evidence type="ECO:0000256" key="8">
    <source>
        <dbReference type="ARBA" id="ARBA00022777"/>
    </source>
</evidence>
<comment type="catalytic activity">
    <reaction evidence="13">
        <text>L-seryl-[protein] + ATP = O-phospho-L-seryl-[protein] + ADP + H(+)</text>
        <dbReference type="Rhea" id="RHEA:17989"/>
        <dbReference type="Rhea" id="RHEA-COMP:9863"/>
        <dbReference type="Rhea" id="RHEA-COMP:11604"/>
        <dbReference type="ChEBI" id="CHEBI:15378"/>
        <dbReference type="ChEBI" id="CHEBI:29999"/>
        <dbReference type="ChEBI" id="CHEBI:30616"/>
        <dbReference type="ChEBI" id="CHEBI:83421"/>
        <dbReference type="ChEBI" id="CHEBI:456216"/>
        <dbReference type="EC" id="2.7.11.1"/>
    </reaction>
</comment>
<reference evidence="15 16" key="1">
    <citation type="submission" date="2024-01" db="EMBL/GenBank/DDBJ databases">
        <authorList>
            <person name="Waweru B."/>
        </authorList>
    </citation>
    <scope>NUCLEOTIDE SEQUENCE [LARGE SCALE GENOMIC DNA]</scope>
</reference>
<organism evidence="15 16">
    <name type="scientific">Dovyalis caffra</name>
    <dbReference type="NCBI Taxonomy" id="77055"/>
    <lineage>
        <taxon>Eukaryota</taxon>
        <taxon>Viridiplantae</taxon>
        <taxon>Streptophyta</taxon>
        <taxon>Embryophyta</taxon>
        <taxon>Tracheophyta</taxon>
        <taxon>Spermatophyta</taxon>
        <taxon>Magnoliopsida</taxon>
        <taxon>eudicotyledons</taxon>
        <taxon>Gunneridae</taxon>
        <taxon>Pentapetalae</taxon>
        <taxon>rosids</taxon>
        <taxon>fabids</taxon>
        <taxon>Malpighiales</taxon>
        <taxon>Salicaceae</taxon>
        <taxon>Flacourtieae</taxon>
        <taxon>Dovyalis</taxon>
    </lineage>
</organism>
<dbReference type="Pfam" id="PF11721">
    <property type="entry name" value="Malectin"/>
    <property type="match status" value="1"/>
</dbReference>
<dbReference type="InterPro" id="IPR001245">
    <property type="entry name" value="Ser-Thr/Tyr_kinase_cat_dom"/>
</dbReference>
<dbReference type="AlphaFoldDB" id="A0AAV1S1T9"/>
<keyword evidence="6" id="KW-0732">Signal</keyword>
<dbReference type="Gene3D" id="2.60.120.430">
    <property type="entry name" value="Galactose-binding lectin"/>
    <property type="match status" value="1"/>
</dbReference>
<dbReference type="InterPro" id="IPR032675">
    <property type="entry name" value="LRR_dom_sf"/>
</dbReference>
<comment type="subcellular location">
    <subcellularLocation>
        <location evidence="1">Membrane</location>
        <topology evidence="1">Single-pass type I membrane protein</topology>
    </subcellularLocation>
</comment>
<evidence type="ECO:0000256" key="9">
    <source>
        <dbReference type="ARBA" id="ARBA00022840"/>
    </source>
</evidence>
<accession>A0AAV1S1T9</accession>
<dbReference type="InterPro" id="IPR000719">
    <property type="entry name" value="Prot_kinase_dom"/>
</dbReference>
<evidence type="ECO:0000256" key="4">
    <source>
        <dbReference type="ARBA" id="ARBA00022553"/>
    </source>
</evidence>
<dbReference type="EMBL" id="CAWUPB010001166">
    <property type="protein sequence ID" value="CAK7344966.1"/>
    <property type="molecule type" value="Genomic_DNA"/>
</dbReference>
<proteinExistence type="predicted"/>
<protein>
    <recommendedName>
        <fullName evidence="2">non-specific serine/threonine protein kinase</fullName>
        <ecNumber evidence="2">2.7.11.1</ecNumber>
    </recommendedName>
</protein>
<evidence type="ECO:0000259" key="14">
    <source>
        <dbReference type="PROSITE" id="PS50011"/>
    </source>
</evidence>
<dbReference type="PANTHER" id="PTHR48006:SF48">
    <property type="entry name" value="PROTEIN KINASE DOMAIN-CONTAINING PROTEIN"/>
    <property type="match status" value="1"/>
</dbReference>
<comment type="caution">
    <text evidence="15">The sequence shown here is derived from an EMBL/GenBank/DDBJ whole genome shotgun (WGS) entry which is preliminary data.</text>
</comment>
<dbReference type="SMART" id="SM00220">
    <property type="entry name" value="S_TKc"/>
    <property type="match status" value="1"/>
</dbReference>
<evidence type="ECO:0000256" key="13">
    <source>
        <dbReference type="ARBA" id="ARBA00048679"/>
    </source>
</evidence>
<dbReference type="Gene3D" id="3.80.10.10">
    <property type="entry name" value="Ribonuclease Inhibitor"/>
    <property type="match status" value="1"/>
</dbReference>
<dbReference type="GO" id="GO:0005524">
    <property type="term" value="F:ATP binding"/>
    <property type="evidence" value="ECO:0007669"/>
    <property type="project" value="UniProtKB-KW"/>
</dbReference>
<dbReference type="PANTHER" id="PTHR48006">
    <property type="entry name" value="LEUCINE-RICH REPEAT-CONTAINING PROTEIN DDB_G0281931-RELATED"/>
    <property type="match status" value="1"/>
</dbReference>
<keyword evidence="8" id="KW-0418">Kinase</keyword>
<dbReference type="InterPro" id="IPR051824">
    <property type="entry name" value="LRR_Rcpt-Like_S/T_Kinase"/>
</dbReference>
<name>A0AAV1S1T9_9ROSI</name>
<evidence type="ECO:0000313" key="16">
    <source>
        <dbReference type="Proteomes" id="UP001314170"/>
    </source>
</evidence>
<dbReference type="InterPro" id="IPR011009">
    <property type="entry name" value="Kinase-like_dom_sf"/>
</dbReference>
<keyword evidence="3" id="KW-0723">Serine/threonine-protein kinase</keyword>
<keyword evidence="5" id="KW-0808">Transferase</keyword>
<keyword evidence="10" id="KW-0675">Receptor</keyword>
<evidence type="ECO:0000256" key="1">
    <source>
        <dbReference type="ARBA" id="ARBA00004479"/>
    </source>
</evidence>
<evidence type="ECO:0000256" key="7">
    <source>
        <dbReference type="ARBA" id="ARBA00022741"/>
    </source>
</evidence>
<dbReference type="EC" id="2.7.11.1" evidence="2"/>
<feature type="domain" description="Protein kinase" evidence="14">
    <location>
        <begin position="383"/>
        <end position="553"/>
    </location>
</feature>
<keyword evidence="4" id="KW-0597">Phosphoprotein</keyword>
<dbReference type="GO" id="GO:0004674">
    <property type="term" value="F:protein serine/threonine kinase activity"/>
    <property type="evidence" value="ECO:0007669"/>
    <property type="project" value="UniProtKB-KW"/>
</dbReference>
<evidence type="ECO:0000256" key="6">
    <source>
        <dbReference type="ARBA" id="ARBA00022729"/>
    </source>
</evidence>